<dbReference type="InterPro" id="IPR036291">
    <property type="entry name" value="NAD(P)-bd_dom_sf"/>
</dbReference>
<dbReference type="NCBIfam" id="NF007956">
    <property type="entry name" value="PRK10675.1"/>
    <property type="match status" value="1"/>
</dbReference>
<comment type="cofactor">
    <cofactor evidence="2 7">
        <name>NAD(+)</name>
        <dbReference type="ChEBI" id="CHEBI:57540"/>
    </cofactor>
</comment>
<dbReference type="GO" id="GO:0003978">
    <property type="term" value="F:UDP-glucose 4-epimerase activity"/>
    <property type="evidence" value="ECO:0007669"/>
    <property type="project" value="UniProtKB-UniRule"/>
</dbReference>
<evidence type="ECO:0000256" key="3">
    <source>
        <dbReference type="ARBA" id="ARBA00004947"/>
    </source>
</evidence>
<feature type="domain" description="NAD(P)-binding" evidence="8">
    <location>
        <begin position="7"/>
        <end position="335"/>
    </location>
</feature>
<comment type="catalytic activity">
    <reaction evidence="1 7">
        <text>UDP-alpha-D-glucose = UDP-alpha-D-galactose</text>
        <dbReference type="Rhea" id="RHEA:22168"/>
        <dbReference type="ChEBI" id="CHEBI:58885"/>
        <dbReference type="ChEBI" id="CHEBI:66914"/>
        <dbReference type="EC" id="5.1.3.2"/>
    </reaction>
</comment>
<dbReference type="EMBL" id="HBIN01007106">
    <property type="protein sequence ID" value="CAE0434902.1"/>
    <property type="molecule type" value="Transcribed_RNA"/>
</dbReference>
<sequence>MTTKTILVSGGAGYIGTHTVVELLEGGFKVVVVDNLDNASSISISRVREITGCNPEDLVLEEVDLIDFAATEKIFEKYSSTPFAACIHFAGLKAVGESVKLPLHYYMNNLSSTLNLLNLLEKYGCMNFVFSSSACVYGDPETVPIVETQPMQPTNPYGRTKQMVEEICGDTAKSKEGTWSIALLRYFNPIGAHPSGKIGEDPKGIPNNLVPYVSQVAVGIRPKLTIFGNDWDTPDGTGVRDYIHVVDLAKGHVAAVEKVISTPGMGAETYNLGTGNGVSVLEVVKGFEKACGKPIPYEFGPRRPGDIGTCYANAEKAKKELGWTAKLDFEKMCEDGWKWQSNNPHGYERKDPKQKRAGQIFALYGEE</sequence>
<dbReference type="CDD" id="cd05247">
    <property type="entry name" value="UDP_G4E_1_SDR_e"/>
    <property type="match status" value="1"/>
</dbReference>
<evidence type="ECO:0000256" key="4">
    <source>
        <dbReference type="ARBA" id="ARBA00013189"/>
    </source>
</evidence>
<evidence type="ECO:0000256" key="1">
    <source>
        <dbReference type="ARBA" id="ARBA00000083"/>
    </source>
</evidence>
<comment type="pathway">
    <text evidence="3 7">Carbohydrate metabolism; galactose metabolism.</text>
</comment>
<dbReference type="AlphaFoldDB" id="A0A6S8B458"/>
<comment type="subunit">
    <text evidence="7">Homodimer.</text>
</comment>
<dbReference type="PANTHER" id="PTHR43725:SF47">
    <property type="entry name" value="UDP-GLUCOSE 4-EPIMERASE"/>
    <property type="match status" value="1"/>
</dbReference>
<dbReference type="PANTHER" id="PTHR43725">
    <property type="entry name" value="UDP-GLUCOSE 4-EPIMERASE"/>
    <property type="match status" value="1"/>
</dbReference>
<proteinExistence type="inferred from homology"/>
<dbReference type="PRINTS" id="PR01713">
    <property type="entry name" value="NUCEPIMERASE"/>
</dbReference>
<dbReference type="EMBL" id="HBIN01007107">
    <property type="protein sequence ID" value="CAE0434903.1"/>
    <property type="molecule type" value="Transcribed_RNA"/>
</dbReference>
<gene>
    <name evidence="9" type="ORF">ASTO00021_LOCUS5198</name>
    <name evidence="10" type="ORF">ASTO00021_LOCUS5199</name>
</gene>
<accession>A0A6S8B458</accession>
<keyword evidence="7" id="KW-0119">Carbohydrate metabolism</keyword>
<dbReference type="UniPathway" id="UPA00214"/>
<dbReference type="SUPFAM" id="SSF51735">
    <property type="entry name" value="NAD(P)-binding Rossmann-fold domains"/>
    <property type="match status" value="1"/>
</dbReference>
<dbReference type="EC" id="5.1.3.2" evidence="4 7"/>
<dbReference type="Gene3D" id="3.90.25.10">
    <property type="entry name" value="UDP-galactose 4-epimerase, domain 1"/>
    <property type="match status" value="1"/>
</dbReference>
<dbReference type="Pfam" id="PF16363">
    <property type="entry name" value="GDP_Man_Dehyd"/>
    <property type="match status" value="1"/>
</dbReference>
<dbReference type="Gene3D" id="3.40.50.720">
    <property type="entry name" value="NAD(P)-binding Rossmann-like Domain"/>
    <property type="match status" value="1"/>
</dbReference>
<dbReference type="GO" id="GO:0005829">
    <property type="term" value="C:cytosol"/>
    <property type="evidence" value="ECO:0007669"/>
    <property type="project" value="TreeGrafter"/>
</dbReference>
<name>A0A6S8B458_9STRA</name>
<keyword evidence="6 7" id="KW-0413">Isomerase</keyword>
<evidence type="ECO:0000256" key="5">
    <source>
        <dbReference type="ARBA" id="ARBA00023027"/>
    </source>
</evidence>
<dbReference type="GO" id="GO:0006012">
    <property type="term" value="P:galactose metabolic process"/>
    <property type="evidence" value="ECO:0007669"/>
    <property type="project" value="UniProtKB-UniPathway"/>
</dbReference>
<evidence type="ECO:0000256" key="2">
    <source>
        <dbReference type="ARBA" id="ARBA00001911"/>
    </source>
</evidence>
<comment type="similarity">
    <text evidence="7">Belongs to the NAD(P)-dependent epimerase/dehydratase family.</text>
</comment>
<dbReference type="NCBIfam" id="TIGR01179">
    <property type="entry name" value="galE"/>
    <property type="match status" value="1"/>
</dbReference>
<dbReference type="InterPro" id="IPR016040">
    <property type="entry name" value="NAD(P)-bd_dom"/>
</dbReference>
<protein>
    <recommendedName>
        <fullName evidence="4 7">UDP-glucose 4-epimerase</fullName>
        <ecNumber evidence="4 7">5.1.3.2</ecNumber>
    </recommendedName>
</protein>
<evidence type="ECO:0000256" key="6">
    <source>
        <dbReference type="ARBA" id="ARBA00023235"/>
    </source>
</evidence>
<keyword evidence="5 7" id="KW-0520">NAD</keyword>
<evidence type="ECO:0000313" key="9">
    <source>
        <dbReference type="EMBL" id="CAE0434902.1"/>
    </source>
</evidence>
<organism evidence="10">
    <name type="scientific">Aplanochytrium stocchinoi</name>
    <dbReference type="NCBI Taxonomy" id="215587"/>
    <lineage>
        <taxon>Eukaryota</taxon>
        <taxon>Sar</taxon>
        <taxon>Stramenopiles</taxon>
        <taxon>Bigyra</taxon>
        <taxon>Labyrinthulomycetes</taxon>
        <taxon>Thraustochytrida</taxon>
        <taxon>Thraustochytriidae</taxon>
        <taxon>Aplanochytrium</taxon>
    </lineage>
</organism>
<evidence type="ECO:0000256" key="7">
    <source>
        <dbReference type="RuleBase" id="RU366046"/>
    </source>
</evidence>
<evidence type="ECO:0000313" key="10">
    <source>
        <dbReference type="EMBL" id="CAE0434903.1"/>
    </source>
</evidence>
<evidence type="ECO:0000259" key="8">
    <source>
        <dbReference type="Pfam" id="PF16363"/>
    </source>
</evidence>
<dbReference type="InterPro" id="IPR005886">
    <property type="entry name" value="UDP_G4E"/>
</dbReference>
<reference evidence="10" key="1">
    <citation type="submission" date="2021-01" db="EMBL/GenBank/DDBJ databases">
        <authorList>
            <person name="Corre E."/>
            <person name="Pelletier E."/>
            <person name="Niang G."/>
            <person name="Scheremetjew M."/>
            <person name="Finn R."/>
            <person name="Kale V."/>
            <person name="Holt S."/>
            <person name="Cochrane G."/>
            <person name="Meng A."/>
            <person name="Brown T."/>
            <person name="Cohen L."/>
        </authorList>
    </citation>
    <scope>NUCLEOTIDE SEQUENCE</scope>
    <source>
        <strain evidence="10">GSBS06</strain>
    </source>
</reference>